<dbReference type="EMBL" id="FWYC01000007">
    <property type="protein sequence ID" value="SMC96199.1"/>
    <property type="molecule type" value="Genomic_DNA"/>
</dbReference>
<organism evidence="1 2">
    <name type="scientific">Lentzea albidocapillata</name>
    <dbReference type="NCBI Taxonomy" id="40571"/>
    <lineage>
        <taxon>Bacteria</taxon>
        <taxon>Bacillati</taxon>
        <taxon>Actinomycetota</taxon>
        <taxon>Actinomycetes</taxon>
        <taxon>Pseudonocardiales</taxon>
        <taxon>Pseudonocardiaceae</taxon>
        <taxon>Lentzea</taxon>
    </lineage>
</organism>
<protein>
    <submittedName>
        <fullName evidence="1">Uncharacterized protein</fullName>
    </submittedName>
</protein>
<dbReference type="eggNOG" id="ENOG502ZNKX">
    <property type="taxonomic scope" value="Bacteria"/>
</dbReference>
<evidence type="ECO:0000313" key="1">
    <source>
        <dbReference type="EMBL" id="SMC96199.1"/>
    </source>
</evidence>
<dbReference type="Proteomes" id="UP000192840">
    <property type="component" value="Unassembled WGS sequence"/>
</dbReference>
<keyword evidence="2" id="KW-1185">Reference proteome</keyword>
<evidence type="ECO:0000313" key="2">
    <source>
        <dbReference type="Proteomes" id="UP000192840"/>
    </source>
</evidence>
<dbReference type="AlphaFoldDB" id="A0A1W2DF69"/>
<dbReference type="STRING" id="40571.SAMN05660733_02968"/>
<accession>A0A1W2DF69</accession>
<dbReference type="OrthoDB" id="3666940at2"/>
<dbReference type="RefSeq" id="WP_051769959.1">
    <property type="nucleotide sequence ID" value="NZ_FWYC01000007.1"/>
</dbReference>
<sequence length="237" mass="26493">MTTPLTSRQVFFAFPRISDPARHHDYNAWHQLDHRPENLALPGVVHGDRWVRSPDCAAAGQAPSPLLSSFHYLAMYWFAEPASRSIEEWKALGESTRRAGRRPDLAYTTRPLLGFFRPLRGVVHPRAGISAAALPFRPHRGVHVTVTDPQGADPPDLAQVLELDGVLGGWTFDSEAVSAEGLDGTRRPLSASLRVTLYYLDRDPVAFAPPPTTGELLLSSPLRTIEPWRWTWFEEAR</sequence>
<name>A0A1W2DF69_9PSEU</name>
<proteinExistence type="predicted"/>
<reference evidence="2" key="1">
    <citation type="submission" date="2017-04" db="EMBL/GenBank/DDBJ databases">
        <authorList>
            <person name="Varghese N."/>
            <person name="Submissions S."/>
        </authorList>
    </citation>
    <scope>NUCLEOTIDE SEQUENCE [LARGE SCALE GENOMIC DNA]</scope>
    <source>
        <strain evidence="2">DSM 44073</strain>
    </source>
</reference>
<gene>
    <name evidence="1" type="ORF">SAMN05660733_02968</name>
</gene>